<dbReference type="EMBL" id="JABFJV010000264">
    <property type="protein sequence ID" value="NOK37902.1"/>
    <property type="molecule type" value="Genomic_DNA"/>
</dbReference>
<dbReference type="InterPro" id="IPR045851">
    <property type="entry name" value="AMP-bd_C_sf"/>
</dbReference>
<dbReference type="FunFam" id="2.30.38.10:FF:000001">
    <property type="entry name" value="Non-ribosomal peptide synthetase PvdI"/>
    <property type="match status" value="4"/>
</dbReference>
<evidence type="ECO:0000256" key="5">
    <source>
        <dbReference type="SAM" id="MobiDB-lite"/>
    </source>
</evidence>
<evidence type="ECO:0000256" key="1">
    <source>
        <dbReference type="ARBA" id="ARBA00001957"/>
    </source>
</evidence>
<dbReference type="InterPro" id="IPR020806">
    <property type="entry name" value="PKS_PP-bd"/>
</dbReference>
<dbReference type="Pfam" id="PF13193">
    <property type="entry name" value="AMP-binding_C"/>
    <property type="match status" value="5"/>
</dbReference>
<dbReference type="SUPFAM" id="SSF47336">
    <property type="entry name" value="ACP-like"/>
    <property type="match status" value="5"/>
</dbReference>
<keyword evidence="8" id="KW-1185">Reference proteome</keyword>
<dbReference type="Gene3D" id="3.30.300.30">
    <property type="match status" value="5"/>
</dbReference>
<evidence type="ECO:0000256" key="4">
    <source>
        <dbReference type="ARBA" id="ARBA00022553"/>
    </source>
</evidence>
<dbReference type="SUPFAM" id="SSF52777">
    <property type="entry name" value="CoA-dependent acyltransferases"/>
    <property type="match status" value="9"/>
</dbReference>
<dbReference type="FunFam" id="3.30.300.30:FF:000010">
    <property type="entry name" value="Enterobactin synthetase component F"/>
    <property type="match status" value="5"/>
</dbReference>
<dbReference type="Proteomes" id="UP000563426">
    <property type="component" value="Unassembled WGS sequence"/>
</dbReference>
<evidence type="ECO:0000256" key="3">
    <source>
        <dbReference type="ARBA" id="ARBA00022450"/>
    </source>
</evidence>
<dbReference type="SMART" id="SM00823">
    <property type="entry name" value="PKS_PP"/>
    <property type="match status" value="5"/>
</dbReference>
<evidence type="ECO:0000313" key="8">
    <source>
        <dbReference type="Proteomes" id="UP000563426"/>
    </source>
</evidence>
<dbReference type="InterPro" id="IPR009081">
    <property type="entry name" value="PP-bd_ACP"/>
</dbReference>
<dbReference type="Gene3D" id="3.30.559.10">
    <property type="entry name" value="Chloramphenicol acetyltransferase-like domain"/>
    <property type="match status" value="5"/>
</dbReference>
<feature type="region of interest" description="Disordered" evidence="5">
    <location>
        <begin position="3623"/>
        <end position="3642"/>
    </location>
</feature>
<dbReference type="Gene3D" id="1.10.1200.10">
    <property type="entry name" value="ACP-like"/>
    <property type="match status" value="5"/>
</dbReference>
<dbReference type="InterPro" id="IPR036736">
    <property type="entry name" value="ACP-like_sf"/>
</dbReference>
<feature type="domain" description="Carrier" evidence="6">
    <location>
        <begin position="2270"/>
        <end position="2345"/>
    </location>
</feature>
<dbReference type="PROSITE" id="PS00012">
    <property type="entry name" value="PHOSPHOPANTETHEINE"/>
    <property type="match status" value="4"/>
</dbReference>
<dbReference type="NCBIfam" id="NF004282">
    <property type="entry name" value="PRK05691.1"/>
    <property type="match status" value="5"/>
</dbReference>
<name>A0A7Y4KQG5_9BACT</name>
<feature type="domain" description="Carrier" evidence="6">
    <location>
        <begin position="4384"/>
        <end position="4459"/>
    </location>
</feature>
<comment type="cofactor">
    <cofactor evidence="1">
        <name>pantetheine 4'-phosphate</name>
        <dbReference type="ChEBI" id="CHEBI:47942"/>
    </cofactor>
</comment>
<dbReference type="InterPro" id="IPR023213">
    <property type="entry name" value="CAT-like_dom_sf"/>
</dbReference>
<dbReference type="NCBIfam" id="TIGR01733">
    <property type="entry name" value="AA-adenyl-dom"/>
    <property type="match status" value="4"/>
</dbReference>
<reference evidence="7 8" key="1">
    <citation type="submission" date="2020-05" db="EMBL/GenBank/DDBJ databases">
        <authorList>
            <person name="Whitworth D."/>
        </authorList>
    </citation>
    <scope>NUCLEOTIDE SEQUENCE [LARGE SCALE GENOMIC DNA]</scope>
    <source>
        <strain evidence="7 8">AB043B</strain>
    </source>
</reference>
<accession>A0A7Y4KQG5</accession>
<dbReference type="NCBIfam" id="NF003417">
    <property type="entry name" value="PRK04813.1"/>
    <property type="match status" value="5"/>
</dbReference>
<dbReference type="CDD" id="cd12115">
    <property type="entry name" value="A_NRPS_Sfm_like"/>
    <property type="match status" value="1"/>
</dbReference>
<evidence type="ECO:0000313" key="7">
    <source>
        <dbReference type="EMBL" id="NOK37902.1"/>
    </source>
</evidence>
<dbReference type="GO" id="GO:0003824">
    <property type="term" value="F:catalytic activity"/>
    <property type="evidence" value="ECO:0007669"/>
    <property type="project" value="InterPro"/>
</dbReference>
<dbReference type="GO" id="GO:0031177">
    <property type="term" value="F:phosphopantetheine binding"/>
    <property type="evidence" value="ECO:0007669"/>
    <property type="project" value="InterPro"/>
</dbReference>
<dbReference type="FunFam" id="3.30.559.10:FF:000012">
    <property type="entry name" value="Non-ribosomal peptide synthetase"/>
    <property type="match status" value="4"/>
</dbReference>
<comment type="caution">
    <text evidence="7">The sequence shown here is derived from an EMBL/GenBank/DDBJ whole genome shotgun (WGS) entry which is preliminary data.</text>
</comment>
<dbReference type="PROSITE" id="PS00455">
    <property type="entry name" value="AMP_BINDING"/>
    <property type="match status" value="4"/>
</dbReference>
<dbReference type="Gene3D" id="3.40.50.980">
    <property type="match status" value="8"/>
</dbReference>
<dbReference type="InterPro" id="IPR020845">
    <property type="entry name" value="AMP-binding_CS"/>
</dbReference>
<dbReference type="FunFam" id="1.10.1200.10:FF:000005">
    <property type="entry name" value="Nonribosomal peptide synthetase 1"/>
    <property type="match status" value="4"/>
</dbReference>
<dbReference type="FunFam" id="3.40.50.12780:FF:000012">
    <property type="entry name" value="Non-ribosomal peptide synthetase"/>
    <property type="match status" value="3"/>
</dbReference>
<proteinExistence type="inferred from homology"/>
<dbReference type="PANTHER" id="PTHR45527:SF1">
    <property type="entry name" value="FATTY ACID SYNTHASE"/>
    <property type="match status" value="1"/>
</dbReference>
<dbReference type="Gene3D" id="2.30.38.10">
    <property type="entry name" value="Luciferase, Domain 3"/>
    <property type="match status" value="5"/>
</dbReference>
<dbReference type="FunFam" id="3.40.50.980:FF:000001">
    <property type="entry name" value="Non-ribosomal peptide synthetase"/>
    <property type="match status" value="4"/>
</dbReference>
<dbReference type="GO" id="GO:0044550">
    <property type="term" value="P:secondary metabolite biosynthetic process"/>
    <property type="evidence" value="ECO:0007669"/>
    <property type="project" value="UniProtKB-ARBA"/>
</dbReference>
<dbReference type="RefSeq" id="WP_171437718.1">
    <property type="nucleotide sequence ID" value="NZ_JABFJV010000264.1"/>
</dbReference>
<dbReference type="InterPro" id="IPR001242">
    <property type="entry name" value="Condensation_dom"/>
</dbReference>
<dbReference type="GO" id="GO:0005829">
    <property type="term" value="C:cytosol"/>
    <property type="evidence" value="ECO:0007669"/>
    <property type="project" value="TreeGrafter"/>
</dbReference>
<dbReference type="FunFam" id="1.10.1200.10:FF:000016">
    <property type="entry name" value="Non-ribosomal peptide synthase"/>
    <property type="match status" value="1"/>
</dbReference>
<dbReference type="CDD" id="cd12117">
    <property type="entry name" value="A_NRPS_Srf_like"/>
    <property type="match status" value="2"/>
</dbReference>
<organism evidence="7 8">
    <name type="scientific">Corallococcus exercitus</name>
    <dbReference type="NCBI Taxonomy" id="2316736"/>
    <lineage>
        <taxon>Bacteria</taxon>
        <taxon>Pseudomonadati</taxon>
        <taxon>Myxococcota</taxon>
        <taxon>Myxococcia</taxon>
        <taxon>Myxococcales</taxon>
        <taxon>Cystobacterineae</taxon>
        <taxon>Myxococcaceae</taxon>
        <taxon>Corallococcus</taxon>
    </lineage>
</organism>
<dbReference type="Pfam" id="PF00550">
    <property type="entry name" value="PP-binding"/>
    <property type="match status" value="5"/>
</dbReference>
<dbReference type="GO" id="GO:0043041">
    <property type="term" value="P:amino acid activation for nonribosomal peptide biosynthetic process"/>
    <property type="evidence" value="ECO:0007669"/>
    <property type="project" value="TreeGrafter"/>
</dbReference>
<dbReference type="SUPFAM" id="SSF56801">
    <property type="entry name" value="Acetyl-CoA synthetase-like"/>
    <property type="match status" value="5"/>
</dbReference>
<dbReference type="Pfam" id="PF00668">
    <property type="entry name" value="Condensation"/>
    <property type="match status" value="5"/>
</dbReference>
<gene>
    <name evidence="7" type="ORF">HMI49_32350</name>
</gene>
<dbReference type="Pfam" id="PF00501">
    <property type="entry name" value="AMP-binding"/>
    <property type="match status" value="4"/>
</dbReference>
<dbReference type="CDD" id="cd05930">
    <property type="entry name" value="A_NRPS"/>
    <property type="match status" value="1"/>
</dbReference>
<dbReference type="GO" id="GO:0072330">
    <property type="term" value="P:monocarboxylic acid biosynthetic process"/>
    <property type="evidence" value="ECO:0007669"/>
    <property type="project" value="UniProtKB-ARBA"/>
</dbReference>
<dbReference type="PROSITE" id="PS50075">
    <property type="entry name" value="CARRIER"/>
    <property type="match status" value="5"/>
</dbReference>
<feature type="non-terminal residue" evidence="7">
    <location>
        <position position="4639"/>
    </location>
</feature>
<protein>
    <submittedName>
        <fullName evidence="7">Non-ribosomal peptide synthase/polyketide synthase</fullName>
    </submittedName>
</protein>
<keyword evidence="4" id="KW-0597">Phosphoprotein</keyword>
<sequence>PGELFLASEGLAWGYLGQPALSAERFIPHPFSSTPGARLYRTGDVVRWRADGQLDYLQRLDFQVKVRGFRIELGEIEASLLAHASVHEAVVLAREDVPGDKRLVAYVVGEALDVSALRAHLKQHLPEYMVPSAFLVLEALPLNANGKVDRKALPVPDASPLADFVAPRDSTEEKLAEVFAQVLRVERVGIHSDFFSLGGHSLLATQLVSRVRATFRRELPVRALFEAPTVAGLAQRIDSARSSGVQAPPSIPRVNATTAPLSFAQQRLWFLDQLTPGDASYNISSALSLKGQVDVESLRRAFESLVQRHEALRTTFREHQGQATQSIHPPGTWTLPLHDLSALPEARREAEARRLVTEDARQPFQLEEGPLLRTALVRLGVEDHLLLVTMHHIVSDGWSMGVLVRELVALYEAFSAGRSPSLVPLPIQYADFAAWQRQWLQGETLDAHLGYWKQQLAGAPAALELPTDRPRPPVQSHRGAKVDVRIPGEVAHALKALAGREGATPFMVLLAAFQVLLSRYAAQDDVSVGTPIAGRTQAETESLIGFFVNTLVLRAHVEPRATFRQLLAQVRGKTLTAYEHQHVPFEKLVEALQPVRDSSRSPLFQVMFALQNTPSEALQLPGLSLRPLPLEAHFAKFDLTLSLQEIQEGMFGTLEYATDLFDAATIQRMAGHFGVLLEAIAQKPDTRLGDLPLLTTPERQQLLVEWNPPASQMPQEPSIPAMVEAQVRRTPDALAIITPERQLTYREMDAKANQLAHRLRGLGVGPEVRVGLCVERTEDLIIGALGILKAGGAYVPLDPSYPRERLGWLLEDAQGPALVAHSHLLAALPETAATPVCLDSDTELAKQPTTAPEVGIHAGHLAYLIYTSGSTGRPKGVAISHGNAVSFLHWALATFSPEELKGTLAATSLNFDLSVFELFAPLSSGGAVVVARNALHLAELPTASHVTLVNTVPSAMAQLLRLNAVPSSVRVVNLAGEALPETLAKQVYAVPTVQKLYNLYGPSEDTTYSTASLVGRDEVPLIGRPLPATRAYVLDASLQPVPVGVAGELYLAGEGQARGYLLRPELTAERFVPEPYGPPGGRMYRTGDRVRYRMDGRLEYLGRIDFQVKVRGFRIELGEIEAALRRAPGLKDAVVVAKGEAADKRLVAYVTARDGHALDSESLKAHLRQQLPEYMVPSALLVLEALPLNSNGKVDRKALPEPGHLARSSDFVAPRNGTEEQLAALFTEVLRVERIGVQDDFFALGGHSLLATQLVSRVRSTFGVELPLRVFFEAPTVEALATKLDGAQRSEHRPPPLRPSSHEGTLPLSFAQQRLWFLDQLTPGDASYNIPTALRLTGQVDVESLRRAFEALVARHESLRTTFHEHQGQATQVIQPPGAWTLPLIDVSGLPEAQREAEAQRRVAEDARQPFHLERGPLLRTALVRLGEEEHLLLVTMHHIVSDGWSMGVLVRELVTLYAAFTQGSAPALNPLPLQYADFAAWQRQWLQGETLEAQLGYWKQQLAGAPAALELLTDHPRPSVQSHAGAALSLQLPPEASQALKALARREGATPFMVLLAGFQLLLSRYAGQDDVSVGTPIAGRTQAETEGLIGFFVNTLVLRAHVQPKATFRQLLAQVRGTTLAAYEHQHLPFEKLVEVLQPARDTSRSPLFQVMFALQNAPTGDLRVPGLTFQQVASDARSAKFDLTLTLQDSPQGFTGWLEYSTALFERSTVERMGSHLRTLLEAVAAKPEQALSELSLLSPEECQRILVDWNDTTVASPMDVPVHVHFSQQARRTPDAVALVLGDATLTYARLEARANQLAHHLGSLGIVPGARVGLAVERSFEMVIALLAILKAGAAFVPVDRNAPVERIAMLLEDADVGVVLTHQPFASKLPASGTRVWLDAQQDVLATLPTHAPDVRVDGESLAYVMFTSGSTGRPKGVSVPHRGITRLVLGSTFMRFGPDEVWLQIAPIAFDASTLELWGALLHGAKLVLAPPHALSLEELAEQVRRHRVTTLWLTTALFEQMALHQGEVLAQVSQVLTGGDVMPWSRLREHLPRLVEGATLINAYGPTENTTFSTTLPLNRDTRVDGPVSIGRPIPNSTAYVFDANLHPVPVGVAGEVYVGGPGLAWGYFHRPELTAERFVPHPFASTPGERLYRTGDKARWREDGTLDFLGRVDFQVKVRGFRIELGEIEAALRAFPGVNEAVVVARGADADKHLVGYVTAREGHALDSDALKAHLRRNLPEYMVPSAFLVLEALPLNANGKVDRGALPEPGEASRAVAFVAPRTPTEERLAALFAEVLRVERVGVHEDFFTLGGHSLLATQVVSRVRATLGVELPLRTLFEASTVEALALKLADARPTALRAPPLRPVSQAGAVPLSFAQQRLWFLDQLTPGDASYNIPTALSLKGRVDVESLRRAFEALVSRHESLRTTFREHQGQATQVIHAPGAWTLPLIDVSGLPEAQREAEAQRRVAEDARQPFHLERGPLLRTALVRLTAEEHLLLVTMHHIVSDGWSMGVLVRELVALYEAFSAGRSPSLAPLPMQYADFAAWQRQWLQGETLDAHLGYWKQQLEGAPAALELPTDRPRPPVQSHRGATVDVRIPAEVAHALKALAGREGATPFMVLLAAFQLLLSRYTGQDDVSVGTPIAGRTQAETEGLIGFFVNTLVLRTQLNPRATFRELLAQVRGTTLAAYEHQHLPFEKLVEVLQPVRDASRSPLFQVMFTLQNAPTGDLRVPGLSFQQLASDARSAKFDLTLMMQDSAQGFVGSLEYSTALFNRSTVERLGSHLRTLLEAVALRPDQPVAELPLLPAAERQRVLVEWNDTTVASPTDVPVHAHFAQQAQRTPDAVALVLGADSLTYAQLDARANQLAHHLSALGVVPGARVGLAIERSFEMVTALLAILKVGAAFVPVDRNAPVERIAALLEDADVSVTLTHQPFASLLPASGERIWLDAQAHDIAKGPAHAPDIRVDGEAVAYVMFTSGSTGRPKGVCVPHRGITRLVLGNSFMRFGPDEVWLQAAPVAFDASTLEIWGALLHGAKLVLAPPHSLSLEELATQLRHHRVTSLWLTAALFEQMALHQGEALAGVRQVLAGGDVLPAARVREHLARIPEGTTFINGYGPTENTTFSATFAMHRDSVVDGAVPIGRPLSNSTVYVLDAHLRPVPVGVAGEVYVGGQGLAWGYLNRPDLTAERFVPHPFASTPGERLYRTGDKARWREDGTLDFLGRVDFQVKVRGFRIELGEVEAALRASTGVNEAVVVARGADSDKRLVGYVTAREGQVLSSEALKASLKQRLPEYMVPSALLVLEALPLNANGKVDRKALPEPGNTPRGSVFVAPRTPTEEQLAALFAEVLRVERVGLQDDFFALGGHSLLATQLVSRVRATFAVELPLRALFESPTVEALAPKLSGAQSSALRAPPLRPSPREGVIPLSFAQQRLWLLDQLQPGDISYNIPTALRLTGQVDVEALRRAFEALVDRHESLRTTLSAEHEEPSQCIQPPSGWELPLIDLTTLPEPQREEEAQRAAAMEARRPFHLTTGPLLRSTLVRLGQDSHLLLVTMHHIVSDGWSMGVLVREVAAFYEAFSTGRAPALPPLPVQYADFALWQRGWLQGEALDAQLGYWKQQLAGAPSALDLPTDRPRPPVQSRRGATVDVRVPSHVSQALKSLAQGEGATPFMVLLAAWQVLLSRYSTQDDISVGTPIAGRTQAETEGLIGFFVNTLVLRAHVQPQATFREFLSQVRGTTLAAYEHQHVPFEKLVEVLQPSRDLSRSALFQAMFSLQNAPSETLRLAGLSFQPIPVDTRSSKFDLTLTLLESPQGFVGTLTYATELFDASTVQRMGGHLGVLLEAITAKPDSTLASLPLLTAPERQQLLVDWNGPSAEFPRDLCLHEAFAAQALRTPEALAVLCREEQLTFRELDTRANQLAHRLVKLGVGPDVRVVLCVERSVEALVGILGTLKAGGAYVPIDPSYPREWLSHVLIDTGAPVVLTQQRLRDSLPPHAAHDICLDSDAADLALESKDAPATDVTPEHLAYIIYTSGSTGRPKGVMIQHRSVLNLRVALAATVHAGAQPAERVSVNAPLSFDASVKQLIQVLDGHTLCIVPDEARADVRELVHRIGQDGLDVLDCSPAHLRLLVDEGLLQSQSIPRRVLVGGEAVDPATWRHLAQVPRPRVFNVYGPTECTVDATACAFDASPTPTIGRPLPNVRVYVLDRTLRPVPVGVAGELFIGGEGVARGYLNRPELTADRFIPDAFSSTPGARLYRTGDVVRWRADGMLDYLGRADFQVKVRGFRIELGEIESRLLGHPQVHAAVVLAREDVPGDKRLVAYLVPEEGQSLDTTEVRAFLKQHLPEYMVPSTFLVLEALPLNTNGKVDRKALPAPQGTALASTYVAPSTLAEEKLAALFMQVLRVERVGIHDDFFVLGGHSLLATQLVSRVRATFRVELPLRTLFEAPTVATLAERIQGIKPNLHHQPPSTRAHADSLRPLSFAQQRLWLLDQLQPGDASYNIPTALQLSGRLDVEALRRAFEALVQRHEALRTTFHEHQDQPIQTVHAPAGWTLPLSDLSSLPEKHRENEARRLADGEARRPFDLATGPLLRSTLVRLADDSHLLLVTMHHIVSDGWSMGVLVREVAAFYEAFTTGQSPS</sequence>
<dbReference type="InterPro" id="IPR006162">
    <property type="entry name" value="Ppantetheine_attach_site"/>
</dbReference>
<feature type="non-terminal residue" evidence="7">
    <location>
        <position position="1"/>
    </location>
</feature>
<feature type="domain" description="Carrier" evidence="6">
    <location>
        <begin position="166"/>
        <end position="241"/>
    </location>
</feature>
<feature type="domain" description="Carrier" evidence="6">
    <location>
        <begin position="3327"/>
        <end position="3402"/>
    </location>
</feature>
<dbReference type="InterPro" id="IPR000873">
    <property type="entry name" value="AMP-dep_synth/lig_dom"/>
</dbReference>
<dbReference type="InterPro" id="IPR025110">
    <property type="entry name" value="AMP-bd_C"/>
</dbReference>
<feature type="domain" description="Carrier" evidence="6">
    <location>
        <begin position="1213"/>
        <end position="1288"/>
    </location>
</feature>
<dbReference type="CDD" id="cd19531">
    <property type="entry name" value="LCL_NRPS-like"/>
    <property type="match status" value="4"/>
</dbReference>
<dbReference type="InterPro" id="IPR010071">
    <property type="entry name" value="AA_adenyl_dom"/>
</dbReference>
<evidence type="ECO:0000259" key="6">
    <source>
        <dbReference type="PROSITE" id="PS50075"/>
    </source>
</evidence>
<evidence type="ECO:0000256" key="2">
    <source>
        <dbReference type="ARBA" id="ARBA00006432"/>
    </source>
</evidence>
<dbReference type="PANTHER" id="PTHR45527">
    <property type="entry name" value="NONRIBOSOMAL PEPTIDE SYNTHETASE"/>
    <property type="match status" value="1"/>
</dbReference>
<keyword evidence="3" id="KW-0596">Phosphopantetheine</keyword>
<dbReference type="Gene3D" id="3.30.559.30">
    <property type="entry name" value="Nonribosomal peptide synthetase, condensation domain"/>
    <property type="match status" value="4"/>
</dbReference>
<feature type="region of interest" description="Disordered" evidence="5">
    <location>
        <begin position="1284"/>
        <end position="1303"/>
    </location>
</feature>
<comment type="similarity">
    <text evidence="2">Belongs to the ATP-dependent AMP-binding enzyme family.</text>
</comment>